<evidence type="ECO:0000259" key="2">
    <source>
        <dbReference type="Pfam" id="PF25917"/>
    </source>
</evidence>
<evidence type="ECO:0000313" key="3">
    <source>
        <dbReference type="EMBL" id="KGD61520.1"/>
    </source>
</evidence>
<sequence length="387" mass="42329">MKRILSLRALVALLATLAMGLAVTALYLVPPATPTLKTEETILALDTWQVEWKDVVIPVHSQGLVRARHELPMSLEVSGRVQEVSPLLADGGRVTADEVLLKLDPEPFALDVTAQQNAVHAARLHLEETRARARVSGSSKRSSALGRFEPQLDEANSRLASARAGLRQAQRNQEQTELVAPISGRLKAVQVMAGQQIQAGSVLARLYQEDRVEVRLPVRDEWLALLGIMPGDETTLRQVNVTLRGRFAGRDGQWQGKVVRREGGLNKNRMMHLIVQVTNSEDGLPLEPGVLVQAELRGAPTRNVAMLPRAAQAGENTVWVLDKDKRLRRQSVAVLHHDDDYLYLHDGVTASSRVVLAGDLQLLEGMRIDPRVPASGLADRSAAGTAL</sequence>
<reference evidence="3 4" key="1">
    <citation type="submission" date="2012-09" db="EMBL/GenBank/DDBJ databases">
        <title>Genome Sequence of alkane-degrading Bacterium Alcanivorax jadensis T9.</title>
        <authorList>
            <person name="Lai Q."/>
            <person name="Shao Z."/>
        </authorList>
    </citation>
    <scope>NUCLEOTIDE SEQUENCE [LARGE SCALE GENOMIC DNA]</scope>
    <source>
        <strain evidence="3 4">T9</strain>
    </source>
</reference>
<organism evidence="3 4">
    <name type="scientific">Alcanivorax jadensis T9</name>
    <dbReference type="NCBI Taxonomy" id="1177181"/>
    <lineage>
        <taxon>Bacteria</taxon>
        <taxon>Pseudomonadati</taxon>
        <taxon>Pseudomonadota</taxon>
        <taxon>Gammaproteobacteria</taxon>
        <taxon>Oceanospirillales</taxon>
        <taxon>Alcanivoracaceae</taxon>
        <taxon>Alcanivorax</taxon>
    </lineage>
</organism>
<feature type="domain" description="Multidrug resistance protein MdtA-like barrel-sandwich hybrid" evidence="2">
    <location>
        <begin position="77"/>
        <end position="201"/>
    </location>
</feature>
<comment type="similarity">
    <text evidence="1">Belongs to the membrane fusion protein (MFP) (TC 8.A.1) family.</text>
</comment>
<dbReference type="EMBL" id="ARXU01000004">
    <property type="protein sequence ID" value="KGD61520.1"/>
    <property type="molecule type" value="Genomic_DNA"/>
</dbReference>
<dbReference type="Proteomes" id="UP000029443">
    <property type="component" value="Unassembled WGS sequence"/>
</dbReference>
<dbReference type="Gene3D" id="2.40.420.20">
    <property type="match status" value="1"/>
</dbReference>
<dbReference type="Gene3D" id="1.10.287.470">
    <property type="entry name" value="Helix hairpin bin"/>
    <property type="match status" value="1"/>
</dbReference>
<dbReference type="Gene3D" id="2.40.50.100">
    <property type="match status" value="1"/>
</dbReference>
<evidence type="ECO:0000256" key="1">
    <source>
        <dbReference type="ARBA" id="ARBA00009477"/>
    </source>
</evidence>
<dbReference type="Pfam" id="PF25917">
    <property type="entry name" value="BSH_RND"/>
    <property type="match status" value="1"/>
</dbReference>
<dbReference type="SUPFAM" id="SSF111369">
    <property type="entry name" value="HlyD-like secretion proteins"/>
    <property type="match status" value="1"/>
</dbReference>
<dbReference type="InterPro" id="IPR058625">
    <property type="entry name" value="MdtA-like_BSH"/>
</dbReference>
<gene>
    <name evidence="3" type="ORF">T9A_01469</name>
</gene>
<keyword evidence="4" id="KW-1185">Reference proteome</keyword>
<dbReference type="PANTHER" id="PTHR30469:SF12">
    <property type="entry name" value="MULTIDRUG RESISTANCE PROTEIN MDTA"/>
    <property type="match status" value="1"/>
</dbReference>
<protein>
    <submittedName>
        <fullName evidence="3">HlyD family secretion protein</fullName>
    </submittedName>
</protein>
<proteinExistence type="inferred from homology"/>
<evidence type="ECO:0000313" key="4">
    <source>
        <dbReference type="Proteomes" id="UP000029443"/>
    </source>
</evidence>
<accession>A0ABR4WDX4</accession>
<dbReference type="InterPro" id="IPR006143">
    <property type="entry name" value="RND_pump_MFP"/>
</dbReference>
<dbReference type="RefSeq" id="WP_035246501.1">
    <property type="nucleotide sequence ID" value="NZ_ARXU01000004.1"/>
</dbReference>
<dbReference type="NCBIfam" id="TIGR01730">
    <property type="entry name" value="RND_mfp"/>
    <property type="match status" value="1"/>
</dbReference>
<comment type="caution">
    <text evidence="3">The sequence shown here is derived from an EMBL/GenBank/DDBJ whole genome shotgun (WGS) entry which is preliminary data.</text>
</comment>
<name>A0ABR4WDX4_9GAMM</name>
<dbReference type="Gene3D" id="2.40.30.170">
    <property type="match status" value="1"/>
</dbReference>
<dbReference type="PANTHER" id="PTHR30469">
    <property type="entry name" value="MULTIDRUG RESISTANCE PROTEIN MDTA"/>
    <property type="match status" value="1"/>
</dbReference>